<evidence type="ECO:0000313" key="2">
    <source>
        <dbReference type="EMBL" id="GHB80727.1"/>
    </source>
</evidence>
<comment type="caution">
    <text evidence="2">The sequence shown here is derived from an EMBL/GenBank/DDBJ whole genome shotgun (WGS) entry which is preliminary data.</text>
</comment>
<accession>A0A8J3DBU0</accession>
<evidence type="ECO:0000313" key="3">
    <source>
        <dbReference type="Proteomes" id="UP000598271"/>
    </source>
</evidence>
<dbReference type="InterPro" id="IPR036390">
    <property type="entry name" value="WH_DNA-bd_sf"/>
</dbReference>
<dbReference type="AlphaFoldDB" id="A0A8J3DBU0"/>
<dbReference type="RefSeq" id="WP_189566350.1">
    <property type="nucleotide sequence ID" value="NZ_BMXF01000004.1"/>
</dbReference>
<sequence length="123" mass="13769">MEKSTSNEYVRGTLKTIVLNLLSDCDRMYGYEITQQVTERTAGEINLTFGALYPVLHKLEQEGLLVTESEAVDGRMRKYYSLTTQGTETARTKTSDLERFMEAMKLLLSPPGEATPSLVPKGN</sequence>
<dbReference type="GO" id="GO:0003677">
    <property type="term" value="F:DNA binding"/>
    <property type="evidence" value="ECO:0007669"/>
    <property type="project" value="UniProtKB-KW"/>
</dbReference>
<dbReference type="PANTHER" id="PTHR33169:SF14">
    <property type="entry name" value="TRANSCRIPTIONAL REGULATOR RV3488"/>
    <property type="match status" value="1"/>
</dbReference>
<organism evidence="2 3">
    <name type="scientific">Persicitalea jodogahamensis</name>
    <dbReference type="NCBI Taxonomy" id="402147"/>
    <lineage>
        <taxon>Bacteria</taxon>
        <taxon>Pseudomonadati</taxon>
        <taxon>Bacteroidota</taxon>
        <taxon>Cytophagia</taxon>
        <taxon>Cytophagales</taxon>
        <taxon>Spirosomataceae</taxon>
        <taxon>Persicitalea</taxon>
    </lineage>
</organism>
<reference evidence="2 3" key="1">
    <citation type="journal article" date="2014" name="Int. J. Syst. Evol. Microbiol.">
        <title>Complete genome sequence of Corynebacterium casei LMG S-19264T (=DSM 44701T), isolated from a smear-ripened cheese.</title>
        <authorList>
            <consortium name="US DOE Joint Genome Institute (JGI-PGF)"/>
            <person name="Walter F."/>
            <person name="Albersmeier A."/>
            <person name="Kalinowski J."/>
            <person name="Ruckert C."/>
        </authorList>
    </citation>
    <scope>NUCLEOTIDE SEQUENCE [LARGE SCALE GENOMIC DNA]</scope>
    <source>
        <strain evidence="2 3">KCTC 12866</strain>
    </source>
</reference>
<evidence type="ECO:0000259" key="1">
    <source>
        <dbReference type="Pfam" id="PF03551"/>
    </source>
</evidence>
<keyword evidence="3" id="KW-1185">Reference proteome</keyword>
<protein>
    <submittedName>
        <fullName evidence="2">Putative DNA-binding protein YwzG</fullName>
    </submittedName>
</protein>
<name>A0A8J3DBU0_9BACT</name>
<keyword evidence="2" id="KW-0238">DNA-binding</keyword>
<dbReference type="Gene3D" id="1.10.10.10">
    <property type="entry name" value="Winged helix-like DNA-binding domain superfamily/Winged helix DNA-binding domain"/>
    <property type="match status" value="1"/>
</dbReference>
<gene>
    <name evidence="2" type="primary">ywzG</name>
    <name evidence="2" type="ORF">GCM10007390_39000</name>
</gene>
<dbReference type="EMBL" id="BMXF01000004">
    <property type="protein sequence ID" value="GHB80727.1"/>
    <property type="molecule type" value="Genomic_DNA"/>
</dbReference>
<dbReference type="InterPro" id="IPR005149">
    <property type="entry name" value="Tscrpt_reg_PadR_N"/>
</dbReference>
<dbReference type="InterPro" id="IPR052509">
    <property type="entry name" value="Metal_resp_DNA-bind_regulator"/>
</dbReference>
<dbReference type="Pfam" id="PF03551">
    <property type="entry name" value="PadR"/>
    <property type="match status" value="1"/>
</dbReference>
<dbReference type="SUPFAM" id="SSF46785">
    <property type="entry name" value="Winged helix' DNA-binding domain"/>
    <property type="match status" value="1"/>
</dbReference>
<proteinExistence type="predicted"/>
<dbReference type="Proteomes" id="UP000598271">
    <property type="component" value="Unassembled WGS sequence"/>
</dbReference>
<feature type="domain" description="Transcription regulator PadR N-terminal" evidence="1">
    <location>
        <begin position="18"/>
        <end position="90"/>
    </location>
</feature>
<dbReference type="InterPro" id="IPR036388">
    <property type="entry name" value="WH-like_DNA-bd_sf"/>
</dbReference>
<dbReference type="PANTHER" id="PTHR33169">
    <property type="entry name" value="PADR-FAMILY TRANSCRIPTIONAL REGULATOR"/>
    <property type="match status" value="1"/>
</dbReference>